<protein>
    <submittedName>
        <fullName evidence="1">Uncharacterized protein</fullName>
    </submittedName>
</protein>
<name>A0A4P9WMR0_9FUNG</name>
<keyword evidence="2" id="KW-1185">Reference proteome</keyword>
<reference evidence="2" key="1">
    <citation type="journal article" date="2018" name="Nat. Microbiol.">
        <title>Leveraging single-cell genomics to expand the fungal tree of life.</title>
        <authorList>
            <person name="Ahrendt S.R."/>
            <person name="Quandt C.A."/>
            <person name="Ciobanu D."/>
            <person name="Clum A."/>
            <person name="Salamov A."/>
            <person name="Andreopoulos B."/>
            <person name="Cheng J.F."/>
            <person name="Woyke T."/>
            <person name="Pelin A."/>
            <person name="Henrissat B."/>
            <person name="Reynolds N.K."/>
            <person name="Benny G.L."/>
            <person name="Smith M.E."/>
            <person name="James T.Y."/>
            <person name="Grigoriev I.V."/>
        </authorList>
    </citation>
    <scope>NUCLEOTIDE SEQUENCE [LARGE SCALE GENOMIC DNA]</scope>
</reference>
<proteinExistence type="predicted"/>
<dbReference type="AlphaFoldDB" id="A0A4P9WMR0"/>
<sequence>MPGGSWRNGGILRFLQGIRAWIELQLWDLAELKFIKQHHKAIVQTMLYTLRTHDPLVLRATYTPNILIRPTLEAYYTKGYPHWPRLQAIFKNIFQILTVDGEFIPQNRGNTSNDDFAGCFIFPLFHINEEFLQQGGWVGGIFNLWVAPIPLLIRSFLRSSHPFTRDDKPIPPRPGIGQGCGPAERVMGTIICLLSFLCSSTPFTPMSKSKSSWVWRATNDHARNDV</sequence>
<dbReference type="EMBL" id="KZ993919">
    <property type="protein sequence ID" value="RKO94359.1"/>
    <property type="molecule type" value="Genomic_DNA"/>
</dbReference>
<evidence type="ECO:0000313" key="2">
    <source>
        <dbReference type="Proteomes" id="UP000269721"/>
    </source>
</evidence>
<dbReference type="Proteomes" id="UP000269721">
    <property type="component" value="Unassembled WGS sequence"/>
</dbReference>
<organism evidence="1 2">
    <name type="scientific">Blyttiomyces helicus</name>
    <dbReference type="NCBI Taxonomy" id="388810"/>
    <lineage>
        <taxon>Eukaryota</taxon>
        <taxon>Fungi</taxon>
        <taxon>Fungi incertae sedis</taxon>
        <taxon>Chytridiomycota</taxon>
        <taxon>Chytridiomycota incertae sedis</taxon>
        <taxon>Chytridiomycetes</taxon>
        <taxon>Chytridiomycetes incertae sedis</taxon>
        <taxon>Blyttiomyces</taxon>
    </lineage>
</organism>
<evidence type="ECO:0000313" key="1">
    <source>
        <dbReference type="EMBL" id="RKO94359.1"/>
    </source>
</evidence>
<gene>
    <name evidence="1" type="ORF">BDK51DRAFT_40527</name>
</gene>
<accession>A0A4P9WMR0</accession>